<comment type="caution">
    <text evidence="19">The sequence shown here is derived from an EMBL/GenBank/DDBJ whole genome shotgun (WGS) entry which is preliminary data.</text>
</comment>
<dbReference type="InterPro" id="IPR002885">
    <property type="entry name" value="PPR_rpt"/>
</dbReference>
<feature type="repeat" description="PPR" evidence="15">
    <location>
        <begin position="136"/>
        <end position="170"/>
    </location>
</feature>
<dbReference type="Proteomes" id="UP000054636">
    <property type="component" value="Unassembled WGS sequence"/>
</dbReference>
<evidence type="ECO:0000313" key="19">
    <source>
        <dbReference type="EMBL" id="KUF94093.1"/>
    </source>
</evidence>
<keyword evidence="11" id="KW-0862">Zinc</keyword>
<dbReference type="InterPro" id="IPR031595">
    <property type="entry name" value="PRORP_C"/>
</dbReference>
<dbReference type="PANTHER" id="PTHR13547:SF1">
    <property type="entry name" value="MITOCHONDRIAL RIBONUCLEASE P CATALYTIC SUBUNIT"/>
    <property type="match status" value="1"/>
</dbReference>
<evidence type="ECO:0000256" key="14">
    <source>
        <dbReference type="ARBA" id="ARBA00023128"/>
    </source>
</evidence>
<evidence type="ECO:0000256" key="4">
    <source>
        <dbReference type="ARBA" id="ARBA00007626"/>
    </source>
</evidence>
<dbReference type="EMBL" id="LNFP01000325">
    <property type="protein sequence ID" value="KUF94093.1"/>
    <property type="molecule type" value="Genomic_DNA"/>
</dbReference>
<feature type="domain" description="PROP1-like PPR" evidence="18">
    <location>
        <begin position="41"/>
        <end position="258"/>
    </location>
</feature>
<evidence type="ECO:0000256" key="2">
    <source>
        <dbReference type="ARBA" id="ARBA00001946"/>
    </source>
</evidence>
<keyword evidence="8" id="KW-0479">Metal-binding</keyword>
<evidence type="ECO:0000259" key="18">
    <source>
        <dbReference type="Pfam" id="PF17177"/>
    </source>
</evidence>
<dbReference type="Pfam" id="PF17177">
    <property type="entry name" value="PPR_long"/>
    <property type="match status" value="1"/>
</dbReference>
<evidence type="ECO:0000256" key="10">
    <source>
        <dbReference type="ARBA" id="ARBA00022801"/>
    </source>
</evidence>
<keyword evidence="13" id="KW-0809">Transit peptide</keyword>
<evidence type="ECO:0000256" key="9">
    <source>
        <dbReference type="ARBA" id="ARBA00022737"/>
    </source>
</evidence>
<evidence type="ECO:0000256" key="16">
    <source>
        <dbReference type="SAM" id="MobiDB-lite"/>
    </source>
</evidence>
<dbReference type="InterPro" id="IPR011990">
    <property type="entry name" value="TPR-like_helical_dom_sf"/>
</dbReference>
<reference evidence="19 20" key="1">
    <citation type="submission" date="2015-11" db="EMBL/GenBank/DDBJ databases">
        <title>Genomes and virulence difference between two physiological races of Phytophthora nicotianae.</title>
        <authorList>
            <person name="Liu H."/>
            <person name="Ma X."/>
            <person name="Yu H."/>
            <person name="Fang D."/>
            <person name="Li Y."/>
            <person name="Wang X."/>
            <person name="Wang W."/>
            <person name="Dong Y."/>
            <person name="Xiao B."/>
        </authorList>
    </citation>
    <scope>NUCLEOTIDE SEQUENCE [LARGE SCALE GENOMIC DNA]</scope>
    <source>
        <strain evidence="20">race 1</strain>
    </source>
</reference>
<feature type="compositionally biased region" description="Basic residues" evidence="16">
    <location>
        <begin position="388"/>
        <end position="397"/>
    </location>
</feature>
<feature type="domain" description="PRORP" evidence="17">
    <location>
        <begin position="272"/>
        <end position="341"/>
    </location>
</feature>
<comment type="catalytic activity">
    <reaction evidence="1">
        <text>Endonucleolytic cleavage of RNA, removing 5'-extranucleotides from tRNA precursor.</text>
        <dbReference type="EC" id="3.1.26.5"/>
    </reaction>
</comment>
<evidence type="ECO:0000256" key="7">
    <source>
        <dbReference type="ARBA" id="ARBA00022722"/>
    </source>
</evidence>
<dbReference type="GO" id="GO:0004526">
    <property type="term" value="F:ribonuclease P activity"/>
    <property type="evidence" value="ECO:0007669"/>
    <property type="project" value="UniProtKB-EC"/>
</dbReference>
<protein>
    <recommendedName>
        <fullName evidence="5">ribonuclease P</fullName>
        <ecNumber evidence="5">3.1.26.5</ecNumber>
    </recommendedName>
</protein>
<keyword evidence="9" id="KW-0677">Repeat</keyword>
<evidence type="ECO:0000256" key="8">
    <source>
        <dbReference type="ARBA" id="ARBA00022723"/>
    </source>
</evidence>
<evidence type="ECO:0000256" key="3">
    <source>
        <dbReference type="ARBA" id="ARBA00004173"/>
    </source>
</evidence>
<gene>
    <name evidence="19" type="ORF">AM588_10004746</name>
</gene>
<evidence type="ECO:0000256" key="13">
    <source>
        <dbReference type="ARBA" id="ARBA00022946"/>
    </source>
</evidence>
<keyword evidence="10" id="KW-0378">Hydrolase</keyword>
<accession>A0A0W8DCP4</accession>
<proteinExistence type="inferred from homology"/>
<keyword evidence="6" id="KW-0819">tRNA processing</keyword>
<dbReference type="InterPro" id="IPR033443">
    <property type="entry name" value="PROP1-like_PPR_dom"/>
</dbReference>
<dbReference type="Pfam" id="PF16953">
    <property type="entry name" value="PRORP"/>
    <property type="match status" value="1"/>
</dbReference>
<name>A0A0W8DCP4_PHYNI</name>
<dbReference type="AlphaFoldDB" id="A0A0W8DCP4"/>
<evidence type="ECO:0000256" key="11">
    <source>
        <dbReference type="ARBA" id="ARBA00022833"/>
    </source>
</evidence>
<comment type="cofactor">
    <cofactor evidence="2">
        <name>Mg(2+)</name>
        <dbReference type="ChEBI" id="CHEBI:18420"/>
    </cofactor>
</comment>
<comment type="similarity">
    <text evidence="4">Belongs to the PPR family. P subfamily.</text>
</comment>
<organism evidence="19 20">
    <name type="scientific">Phytophthora nicotianae</name>
    <name type="common">Potato buckeye rot agent</name>
    <name type="synonym">Phytophthora parasitica</name>
    <dbReference type="NCBI Taxonomy" id="4792"/>
    <lineage>
        <taxon>Eukaryota</taxon>
        <taxon>Sar</taxon>
        <taxon>Stramenopiles</taxon>
        <taxon>Oomycota</taxon>
        <taxon>Peronosporomycetes</taxon>
        <taxon>Peronosporales</taxon>
        <taxon>Peronosporaceae</taxon>
        <taxon>Phytophthora</taxon>
    </lineage>
</organism>
<sequence length="633" mass="71714">MATVTGSKRPAEVALVADGAEPAIPNTSMLAIPARKLTKTQRRRERRQTPAEKLEYQYRIQVQKCAQENNATRALEVYEQMKSEGMNVAPYIYNVVINVCSKANDPAAFKDGAYKVYQDMKQANASSKQRKKSDSGEPIYSAMIKLCSKAQDFDACETIIAEMEAAKVEPKLRTFGPLLQAHSDAGNLDKCIWVHEKLLSYELELTEDDYVALLRACVKTGNSERFYAFLESFIDEIWQPNLSTWDVLKDWFNSEAAQVDGRKWRITEGTVSKEGVCSVTGDQLQSVELSAEVTTELLAKIEKLVRTDEKRMAQWDEFKQWLEEFGPFDVVIDAANVGYCNQNFDGRRTDRERERERERGRWSAPNVESVDLDTLLEAPSPPANKDKVARRRRKKRQSLSERFHAPRRHAASAARPPRAPSFDEPNPLNRSRLHRSRTETGRRPAPMPEEDPAPIYHSYEDPGYLAGDPIELQPFDADCILGSPINSPSVIHARWGEPVDDPDEENLCTEFKPNPFKLGFCINCMKQHDVKDDGEVVAMKEYKRIARPTIAKTAANALDNPSAIPIPRSSITMMSDSGRESDIDLAQLLAQRRDVLMKLDRLDKQKTILKRQQSAGTMGRRTGALIRVFLRKF</sequence>
<comment type="subcellular location">
    <subcellularLocation>
        <location evidence="3">Mitochondrion</location>
    </subcellularLocation>
</comment>
<feature type="region of interest" description="Disordered" evidence="16">
    <location>
        <begin position="343"/>
        <end position="455"/>
    </location>
</feature>
<dbReference type="NCBIfam" id="TIGR00756">
    <property type="entry name" value="PPR"/>
    <property type="match status" value="1"/>
</dbReference>
<evidence type="ECO:0000256" key="1">
    <source>
        <dbReference type="ARBA" id="ARBA00000928"/>
    </source>
</evidence>
<keyword evidence="14" id="KW-0496">Mitochondrion</keyword>
<dbReference type="GO" id="GO:0046872">
    <property type="term" value="F:metal ion binding"/>
    <property type="evidence" value="ECO:0007669"/>
    <property type="project" value="UniProtKB-KW"/>
</dbReference>
<dbReference type="Gene3D" id="1.25.40.10">
    <property type="entry name" value="Tetratricopeptide repeat domain"/>
    <property type="match status" value="1"/>
</dbReference>
<dbReference type="GO" id="GO:0001682">
    <property type="term" value="P:tRNA 5'-leader removal"/>
    <property type="evidence" value="ECO:0007669"/>
    <property type="project" value="TreeGrafter"/>
</dbReference>
<feature type="compositionally biased region" description="Low complexity" evidence="16">
    <location>
        <begin position="411"/>
        <end position="422"/>
    </location>
</feature>
<keyword evidence="12" id="KW-0460">Magnesium</keyword>
<dbReference type="GO" id="GO:0005739">
    <property type="term" value="C:mitochondrion"/>
    <property type="evidence" value="ECO:0007669"/>
    <property type="project" value="UniProtKB-SubCell"/>
</dbReference>
<evidence type="ECO:0000313" key="20">
    <source>
        <dbReference type="Proteomes" id="UP000054636"/>
    </source>
</evidence>
<dbReference type="Gene3D" id="3.40.50.11980">
    <property type="match status" value="1"/>
</dbReference>
<evidence type="ECO:0000256" key="6">
    <source>
        <dbReference type="ARBA" id="ARBA00022694"/>
    </source>
</evidence>
<dbReference type="EC" id="3.1.26.5" evidence="5"/>
<dbReference type="PANTHER" id="PTHR13547">
    <property type="match status" value="1"/>
</dbReference>
<dbReference type="PROSITE" id="PS51375">
    <property type="entry name" value="PPR"/>
    <property type="match status" value="1"/>
</dbReference>
<evidence type="ECO:0000256" key="12">
    <source>
        <dbReference type="ARBA" id="ARBA00022842"/>
    </source>
</evidence>
<keyword evidence="7" id="KW-0540">Nuclease</keyword>
<evidence type="ECO:0000259" key="17">
    <source>
        <dbReference type="Pfam" id="PF16953"/>
    </source>
</evidence>
<evidence type="ECO:0000256" key="5">
    <source>
        <dbReference type="ARBA" id="ARBA00012179"/>
    </source>
</evidence>
<evidence type="ECO:0000256" key="15">
    <source>
        <dbReference type="PROSITE-ProRule" id="PRU00708"/>
    </source>
</evidence>
<feature type="compositionally biased region" description="Basic and acidic residues" evidence="16">
    <location>
        <begin position="345"/>
        <end position="361"/>
    </location>
</feature>